<dbReference type="InterPro" id="IPR014729">
    <property type="entry name" value="Rossmann-like_a/b/a_fold"/>
</dbReference>
<feature type="binding site" evidence="7">
    <location>
        <position position="106"/>
    </location>
    <ligand>
        <name>Zn(2+)</name>
        <dbReference type="ChEBI" id="CHEBI:29105"/>
    </ligand>
</feature>
<feature type="binding site" evidence="7">
    <location>
        <position position="104"/>
    </location>
    <ligand>
        <name>Zn(2+)</name>
        <dbReference type="ChEBI" id="CHEBI:29105"/>
    </ligand>
</feature>
<evidence type="ECO:0000256" key="6">
    <source>
        <dbReference type="ARBA" id="ARBA00023146"/>
    </source>
</evidence>
<dbReference type="GO" id="GO:0004818">
    <property type="term" value="F:glutamate-tRNA ligase activity"/>
    <property type="evidence" value="ECO:0007669"/>
    <property type="project" value="TreeGrafter"/>
</dbReference>
<comment type="similarity">
    <text evidence="7">Belongs to the class-I aminoacyl-tRNA synthetase family. GluQ subfamily.</text>
</comment>
<evidence type="ECO:0000259" key="9">
    <source>
        <dbReference type="Pfam" id="PF00749"/>
    </source>
</evidence>
<feature type="domain" description="Glutamyl/glutaminyl-tRNA synthetase class Ib catalytic" evidence="9">
    <location>
        <begin position="13"/>
        <end position="305"/>
    </location>
</feature>
<evidence type="ECO:0000313" key="11">
    <source>
        <dbReference type="Proteomes" id="UP000571183"/>
    </source>
</evidence>
<dbReference type="NCBIfam" id="TIGR03838">
    <property type="entry name" value="queuosine_YadB"/>
    <property type="match status" value="1"/>
</dbReference>
<comment type="caution">
    <text evidence="10">The sequence shown here is derived from an EMBL/GenBank/DDBJ whole genome shotgun (WGS) entry which is preliminary data.</text>
</comment>
<dbReference type="InterPro" id="IPR000924">
    <property type="entry name" value="Glu/Gln-tRNA-synth"/>
</dbReference>
<keyword evidence="2 7" id="KW-0479">Metal-binding</keyword>
<dbReference type="EMBL" id="JACIFD010000001">
    <property type="protein sequence ID" value="MBB4070813.1"/>
    <property type="molecule type" value="Genomic_DNA"/>
</dbReference>
<name>A0A840DGI5_9MICO</name>
<dbReference type="GO" id="GO:0005829">
    <property type="term" value="C:cytosol"/>
    <property type="evidence" value="ECO:0007669"/>
    <property type="project" value="TreeGrafter"/>
</dbReference>
<sequence>MTAAANFTGGAGRYAPSPSGNLHLGNLRTALVAWLAARSTGRRFVLRVDDLDRARDAGYAAAQLQQLASLGLTHDGEIVYQSDRTAHYAAALAELTAANLTYECVCSRKDILAAPTAPHAPPGAYPGTCRNLDPAQKAAALAAIAPRQPAIRLRTPVTAGTFTDQILGEQSADIDDFVLRRGDGTYAYNLATVVDDAAAGVDQIVRGADLASSTPRQILLGQLLGLPQPSYAHVPLVLNPAGARLAKRDGAVTLVDLAAQGITPEQVLQVLAQSLNLAHPGETVTAADLVPRFSLQQLPQQAWVVDPPALFKTAA</sequence>
<dbReference type="NCBIfam" id="NF004315">
    <property type="entry name" value="PRK05710.1-4"/>
    <property type="match status" value="1"/>
</dbReference>
<dbReference type="PANTHER" id="PTHR43311">
    <property type="entry name" value="GLUTAMATE--TRNA LIGASE"/>
    <property type="match status" value="1"/>
</dbReference>
<feature type="short sequence motif" description="'HIGH' region" evidence="7">
    <location>
        <begin position="16"/>
        <end position="26"/>
    </location>
</feature>
<feature type="short sequence motif" description="'KMSKS' region" evidence="7">
    <location>
        <begin position="244"/>
        <end position="248"/>
    </location>
</feature>
<keyword evidence="4 7" id="KW-0862">Zinc</keyword>
<dbReference type="SUPFAM" id="SSF52374">
    <property type="entry name" value="Nucleotidylyl transferase"/>
    <property type="match status" value="1"/>
</dbReference>
<dbReference type="PANTHER" id="PTHR43311:SF1">
    <property type="entry name" value="GLUTAMYL-Q TRNA(ASP) SYNTHETASE"/>
    <property type="match status" value="1"/>
</dbReference>
<comment type="function">
    <text evidence="7">Catalyzes the tRNA-independent activation of glutamate in presence of ATP and the subsequent transfer of glutamate onto a tRNA(Asp). Glutamate is transferred on the 2-amino-5-(4,5-dihydroxy-2-cyclopenten-1-yl) moiety of the queuosine in the wobble position of the QUC anticodon.</text>
</comment>
<evidence type="ECO:0000256" key="2">
    <source>
        <dbReference type="ARBA" id="ARBA00022723"/>
    </source>
</evidence>
<keyword evidence="6 7" id="KW-0030">Aminoacyl-tRNA synthetase</keyword>
<gene>
    <name evidence="7" type="primary">gluQ</name>
    <name evidence="10" type="ORF">F5897_000089</name>
</gene>
<dbReference type="InterPro" id="IPR020058">
    <property type="entry name" value="Glu/Gln-tRNA-synth_Ib_cat-dom"/>
</dbReference>
<feature type="binding site" evidence="7">
    <location>
        <position position="247"/>
    </location>
    <ligand>
        <name>ATP</name>
        <dbReference type="ChEBI" id="CHEBI:30616"/>
    </ligand>
</feature>
<accession>A0A840DGI5</accession>
<dbReference type="GO" id="GO:0008270">
    <property type="term" value="F:zinc ion binding"/>
    <property type="evidence" value="ECO:0007669"/>
    <property type="project" value="UniProtKB-UniRule"/>
</dbReference>
<keyword evidence="3 7" id="KW-0547">Nucleotide-binding</keyword>
<dbReference type="PROSITE" id="PS00178">
    <property type="entry name" value="AA_TRNA_LIGASE_I"/>
    <property type="match status" value="1"/>
</dbReference>
<dbReference type="GO" id="GO:0005524">
    <property type="term" value="F:ATP binding"/>
    <property type="evidence" value="ECO:0007669"/>
    <property type="project" value="UniProtKB-KW"/>
</dbReference>
<feature type="binding site" evidence="7">
    <location>
        <position position="188"/>
    </location>
    <ligand>
        <name>L-glutamate</name>
        <dbReference type="ChEBI" id="CHEBI:29985"/>
    </ligand>
</feature>
<dbReference type="InterPro" id="IPR001412">
    <property type="entry name" value="aa-tRNA-synth_I_CS"/>
</dbReference>
<dbReference type="AlphaFoldDB" id="A0A840DGI5"/>
<keyword evidence="11" id="KW-1185">Reference proteome</keyword>
<protein>
    <recommendedName>
        <fullName evidence="7">Glutamyl-Q tRNA(Asp) synthetase</fullName>
        <shortName evidence="7">Glu-Q-RSs</shortName>
        <ecNumber evidence="7">6.1.1.-</ecNumber>
    </recommendedName>
</protein>
<dbReference type="Gene3D" id="3.40.50.620">
    <property type="entry name" value="HUPs"/>
    <property type="match status" value="1"/>
</dbReference>
<keyword evidence="8" id="KW-0648">Protein biosynthesis</keyword>
<keyword evidence="1 7" id="KW-0436">Ligase</keyword>
<dbReference type="Proteomes" id="UP000571183">
    <property type="component" value="Unassembled WGS sequence"/>
</dbReference>
<feature type="binding site" evidence="7">
    <location>
        <begin position="13"/>
        <end position="17"/>
    </location>
    <ligand>
        <name>L-glutamate</name>
        <dbReference type="ChEBI" id="CHEBI:29985"/>
    </ligand>
</feature>
<evidence type="ECO:0000256" key="4">
    <source>
        <dbReference type="ARBA" id="ARBA00022833"/>
    </source>
</evidence>
<dbReference type="EC" id="6.1.1.-" evidence="7"/>
<evidence type="ECO:0000313" key="10">
    <source>
        <dbReference type="EMBL" id="MBB4070813.1"/>
    </source>
</evidence>
<dbReference type="PRINTS" id="PR00987">
    <property type="entry name" value="TRNASYNTHGLU"/>
</dbReference>
<evidence type="ECO:0000256" key="3">
    <source>
        <dbReference type="ARBA" id="ARBA00022741"/>
    </source>
</evidence>
<dbReference type="InterPro" id="IPR022380">
    <property type="entry name" value="Glu-Q_tRNA(Asp)_Synthase"/>
</dbReference>
<evidence type="ECO:0000256" key="8">
    <source>
        <dbReference type="RuleBase" id="RU363037"/>
    </source>
</evidence>
<dbReference type="GO" id="GO:0006400">
    <property type="term" value="P:tRNA modification"/>
    <property type="evidence" value="ECO:0007669"/>
    <property type="project" value="InterPro"/>
</dbReference>
<evidence type="ECO:0000256" key="7">
    <source>
        <dbReference type="HAMAP-Rule" id="MF_01428"/>
    </source>
</evidence>
<feature type="binding site" evidence="7">
    <location>
        <position position="49"/>
    </location>
    <ligand>
        <name>L-glutamate</name>
        <dbReference type="ChEBI" id="CHEBI:29985"/>
    </ligand>
</feature>
<feature type="binding site" evidence="7">
    <location>
        <position position="125"/>
    </location>
    <ligand>
        <name>Zn(2+)</name>
        <dbReference type="ChEBI" id="CHEBI:29105"/>
    </ligand>
</feature>
<dbReference type="GO" id="GO:0006424">
    <property type="term" value="P:glutamyl-tRNA aminoacylation"/>
    <property type="evidence" value="ECO:0007669"/>
    <property type="project" value="InterPro"/>
</dbReference>
<organism evidence="10 11">
    <name type="scientific">Canibacter oris</name>
    <dbReference type="NCBI Taxonomy" id="1365628"/>
    <lineage>
        <taxon>Bacteria</taxon>
        <taxon>Bacillati</taxon>
        <taxon>Actinomycetota</taxon>
        <taxon>Actinomycetes</taxon>
        <taxon>Micrococcales</taxon>
        <taxon>Microbacteriaceae</taxon>
        <taxon>Canibacter</taxon>
    </lineage>
</organism>
<dbReference type="InterPro" id="IPR049940">
    <property type="entry name" value="GluQ/Sye"/>
</dbReference>
<proteinExistence type="inferred from homology"/>
<keyword evidence="5 7" id="KW-0067">ATP-binding</keyword>
<dbReference type="NCBIfam" id="NF004314">
    <property type="entry name" value="PRK05710.1-3"/>
    <property type="match status" value="1"/>
</dbReference>
<evidence type="ECO:0000256" key="5">
    <source>
        <dbReference type="ARBA" id="ARBA00022840"/>
    </source>
</evidence>
<reference evidence="10" key="1">
    <citation type="submission" date="2020-08" db="EMBL/GenBank/DDBJ databases">
        <title>Sequencing the genomes of 1000 actinobacteria strains.</title>
        <authorList>
            <person name="Klenk H.-P."/>
        </authorList>
    </citation>
    <scope>NUCLEOTIDE SEQUENCE [LARGE SCALE GENOMIC DNA]</scope>
    <source>
        <strain evidence="10">DSM 27064</strain>
    </source>
</reference>
<evidence type="ECO:0000256" key="1">
    <source>
        <dbReference type="ARBA" id="ARBA00022598"/>
    </source>
</evidence>
<comment type="cofactor">
    <cofactor evidence="7">
        <name>Zn(2+)</name>
        <dbReference type="ChEBI" id="CHEBI:29105"/>
    </cofactor>
    <text evidence="7">Binds 1 zinc ion per subunit.</text>
</comment>
<feature type="binding site" evidence="7">
    <location>
        <position position="129"/>
    </location>
    <ligand>
        <name>Zn(2+)</name>
        <dbReference type="ChEBI" id="CHEBI:29105"/>
    </ligand>
</feature>
<feature type="binding site" evidence="7">
    <location>
        <position position="206"/>
    </location>
    <ligand>
        <name>L-glutamate</name>
        <dbReference type="ChEBI" id="CHEBI:29985"/>
    </ligand>
</feature>
<dbReference type="HAMAP" id="MF_01428">
    <property type="entry name" value="Glu_Q_tRNA_synth"/>
    <property type="match status" value="1"/>
</dbReference>
<dbReference type="Pfam" id="PF00749">
    <property type="entry name" value="tRNA-synt_1c"/>
    <property type="match status" value="1"/>
</dbReference>
<dbReference type="RefSeq" id="WP_183304096.1">
    <property type="nucleotide sequence ID" value="NZ_JACIFD010000001.1"/>
</dbReference>